<comment type="caution">
    <text evidence="1">The sequence shown here is derived from an EMBL/GenBank/DDBJ whole genome shotgun (WGS) entry which is preliminary data.</text>
</comment>
<dbReference type="GO" id="GO:0003824">
    <property type="term" value="F:catalytic activity"/>
    <property type="evidence" value="ECO:0007669"/>
    <property type="project" value="InterPro"/>
</dbReference>
<accession>A0A0J6VAR2</accession>
<evidence type="ECO:0008006" key="3">
    <source>
        <dbReference type="Google" id="ProtNLM"/>
    </source>
</evidence>
<sequence length="226" mass="24194">MLTFHREAAGRWDVIALAPEALVIAGWAGRDEAAIRHHIDELAAIGVPPPSSVPVYYRAAAATLTQRPRLEVLGPDSSGEAEPVIVSLADGLWLGLGSDHTDRKAETVGIALSKQLCGKPVGTGLWRLDEVEAHWDELIVRSYATIDGERMLYQEGRLTALRTPGDLLARRPGGPDLAPGTVMFGGTLGAIGGIRPADRFEMALEDPVLKRTLTHAYDIAVLPVVA</sequence>
<keyword evidence="2" id="KW-1185">Reference proteome</keyword>
<dbReference type="AlphaFoldDB" id="A0A0J6VAR2"/>
<organism evidence="1 2">
    <name type="scientific">Methylobacterium tarhaniae</name>
    <dbReference type="NCBI Taxonomy" id="1187852"/>
    <lineage>
        <taxon>Bacteria</taxon>
        <taxon>Pseudomonadati</taxon>
        <taxon>Pseudomonadota</taxon>
        <taxon>Alphaproteobacteria</taxon>
        <taxon>Hyphomicrobiales</taxon>
        <taxon>Methylobacteriaceae</taxon>
        <taxon>Methylobacterium</taxon>
    </lineage>
</organism>
<reference evidence="1 2" key="1">
    <citation type="submission" date="2015-03" db="EMBL/GenBank/DDBJ databases">
        <title>Genome sequencing of Methylobacterium tarhaniae DSM 25844.</title>
        <authorList>
            <person name="Chaudhry V."/>
            <person name="Patil P.B."/>
        </authorList>
    </citation>
    <scope>NUCLEOTIDE SEQUENCE [LARGE SCALE GENOMIC DNA]</scope>
    <source>
        <strain evidence="1 2">DSM 25844</strain>
    </source>
</reference>
<dbReference type="Proteomes" id="UP000036449">
    <property type="component" value="Unassembled WGS sequence"/>
</dbReference>
<dbReference type="Pfam" id="PF11010">
    <property type="entry name" value="DUF2848"/>
    <property type="match status" value="1"/>
</dbReference>
<dbReference type="InterPro" id="IPR021269">
    <property type="entry name" value="DUF2848"/>
</dbReference>
<dbReference type="InterPro" id="IPR036663">
    <property type="entry name" value="Fumarylacetoacetase_C_sf"/>
</dbReference>
<dbReference type="SUPFAM" id="SSF56529">
    <property type="entry name" value="FAH"/>
    <property type="match status" value="1"/>
</dbReference>
<dbReference type="OrthoDB" id="9792678at2"/>
<gene>
    <name evidence="1" type="ORF">VQ03_21165</name>
</gene>
<proteinExistence type="predicted"/>
<protein>
    <recommendedName>
        <fullName evidence="3">DUF2848 domain-containing protein</fullName>
    </recommendedName>
</protein>
<name>A0A0J6VAR2_9HYPH</name>
<evidence type="ECO:0000313" key="2">
    <source>
        <dbReference type="Proteomes" id="UP000036449"/>
    </source>
</evidence>
<dbReference type="RefSeq" id="WP_048452873.1">
    <property type="nucleotide sequence ID" value="NZ_LABZ01000154.1"/>
</dbReference>
<evidence type="ECO:0000313" key="1">
    <source>
        <dbReference type="EMBL" id="KMO36091.1"/>
    </source>
</evidence>
<dbReference type="EMBL" id="LABZ01000154">
    <property type="protein sequence ID" value="KMO36091.1"/>
    <property type="molecule type" value="Genomic_DNA"/>
</dbReference>
<dbReference type="PATRIC" id="fig|1187852.3.peg.1702"/>